<evidence type="ECO:0000313" key="12">
    <source>
        <dbReference type="Proteomes" id="UP000182652"/>
    </source>
</evidence>
<comment type="catalytic activity">
    <reaction evidence="6 7">
        <text>cytidine(34) in tRNA(Ile2) + L-lysine + ATP = lysidine(34) in tRNA(Ile2) + AMP + diphosphate + H(+)</text>
        <dbReference type="Rhea" id="RHEA:43744"/>
        <dbReference type="Rhea" id="RHEA-COMP:10625"/>
        <dbReference type="Rhea" id="RHEA-COMP:10670"/>
        <dbReference type="ChEBI" id="CHEBI:15378"/>
        <dbReference type="ChEBI" id="CHEBI:30616"/>
        <dbReference type="ChEBI" id="CHEBI:32551"/>
        <dbReference type="ChEBI" id="CHEBI:33019"/>
        <dbReference type="ChEBI" id="CHEBI:82748"/>
        <dbReference type="ChEBI" id="CHEBI:83665"/>
        <dbReference type="ChEBI" id="CHEBI:456215"/>
        <dbReference type="EC" id="6.3.4.19"/>
    </reaction>
</comment>
<dbReference type="PANTHER" id="PTHR43033">
    <property type="entry name" value="TRNA(ILE)-LYSIDINE SYNTHASE-RELATED"/>
    <property type="match status" value="1"/>
</dbReference>
<comment type="domain">
    <text evidence="7">The N-terminal region contains the highly conserved SGGXDS motif, predicted to be a P-loop motif involved in ATP binding.</text>
</comment>
<proteinExistence type="inferred from homology"/>
<dbReference type="Pfam" id="PF09179">
    <property type="entry name" value="TilS"/>
    <property type="match status" value="1"/>
</dbReference>
<keyword evidence="1 7" id="KW-0963">Cytoplasm</keyword>
<dbReference type="InterPro" id="IPR012094">
    <property type="entry name" value="tRNA_Ile_lys_synt"/>
</dbReference>
<gene>
    <name evidence="7" type="primary">tilS</name>
    <name evidence="11" type="ORF">SAMN04489745_0386</name>
</gene>
<dbReference type="SUPFAM" id="SSF52402">
    <property type="entry name" value="Adenine nucleotide alpha hydrolases-like"/>
    <property type="match status" value="1"/>
</dbReference>
<keyword evidence="5 7" id="KW-0067">ATP-binding</keyword>
<organism evidence="11 12">
    <name type="scientific">Arthrobacter woluwensis</name>
    <dbReference type="NCBI Taxonomy" id="156980"/>
    <lineage>
        <taxon>Bacteria</taxon>
        <taxon>Bacillati</taxon>
        <taxon>Actinomycetota</taxon>
        <taxon>Actinomycetes</taxon>
        <taxon>Micrococcales</taxon>
        <taxon>Micrococcaceae</taxon>
        <taxon>Arthrobacter</taxon>
    </lineage>
</organism>
<dbReference type="AlphaFoldDB" id="A0A1H4JU42"/>
<reference evidence="11 12" key="1">
    <citation type="submission" date="2016-10" db="EMBL/GenBank/DDBJ databases">
        <authorList>
            <person name="de Groot N.N."/>
        </authorList>
    </citation>
    <scope>NUCLEOTIDE SEQUENCE [LARGE SCALE GENOMIC DNA]</scope>
    <source>
        <strain evidence="11 12">DSM 10495</strain>
    </source>
</reference>
<keyword evidence="4 7" id="KW-0547">Nucleotide-binding</keyword>
<dbReference type="GO" id="GO:0005524">
    <property type="term" value="F:ATP binding"/>
    <property type="evidence" value="ECO:0007669"/>
    <property type="project" value="UniProtKB-UniRule"/>
</dbReference>
<dbReference type="EMBL" id="FNSN01000003">
    <property type="protein sequence ID" value="SEB49821.1"/>
    <property type="molecule type" value="Genomic_DNA"/>
</dbReference>
<keyword evidence="2 7" id="KW-0436">Ligase</keyword>
<accession>A0A1H4JU42</accession>
<name>A0A1H4JU42_9MICC</name>
<keyword evidence="12" id="KW-1185">Reference proteome</keyword>
<comment type="similarity">
    <text evidence="7">Belongs to the tRNA(Ile)-lysidine synthase family.</text>
</comment>
<keyword evidence="3 7" id="KW-0819">tRNA processing</keyword>
<dbReference type="PANTHER" id="PTHR43033:SF1">
    <property type="entry name" value="TRNA(ILE)-LYSIDINE SYNTHASE-RELATED"/>
    <property type="match status" value="1"/>
</dbReference>
<evidence type="ECO:0000259" key="9">
    <source>
        <dbReference type="Pfam" id="PF01171"/>
    </source>
</evidence>
<dbReference type="InterPro" id="IPR014729">
    <property type="entry name" value="Rossmann-like_a/b/a_fold"/>
</dbReference>
<dbReference type="GO" id="GO:0032267">
    <property type="term" value="F:tRNA(Ile)-lysidine synthase activity"/>
    <property type="evidence" value="ECO:0007669"/>
    <property type="project" value="UniProtKB-EC"/>
</dbReference>
<feature type="region of interest" description="Disordered" evidence="8">
    <location>
        <begin position="1"/>
        <end position="71"/>
    </location>
</feature>
<dbReference type="NCBIfam" id="TIGR02432">
    <property type="entry name" value="lysidine_TilS_N"/>
    <property type="match status" value="1"/>
</dbReference>
<dbReference type="STRING" id="156980.SAMN04489745_0386"/>
<sequence>MSEAEFPPAPAQGVTTAVPGSVDAAGTAPSASSSVRPAAGDPESAGADADASSAPGTRPRGRRSKGRLAPVLGTARLHLRQALEGEGYLPRNMARGQQAKDAAGDGPLRVLVALSGGPDSLALAAATAFYARGGMFEAGAVVVDHQLQEGSAEVARRAADQARELGLDPVRVVAVTVPDTGDGPEASARAVRHEALEAAARDAGAQVVLLGHTLDDQAEQVLLALARGSGTRALSGIPRRRDFSGGSYLRPFLDLRREDTEAVCEAEGLETWQDPSNADPAFARSRVRTVVLPFLEQQLGPGVAESLHRSAHILAADAAYLDAEADRHFAALAVIREDGALELPEQGLRDLPEALRVRVVALAVTALGGSPSYERLQAAVALLKRQGSAGPVQLPGKVSVHRLPRPKGARRGGGEYGKLVLRSTGGRAADAGLTGQG</sequence>
<dbReference type="HAMAP" id="MF_01161">
    <property type="entry name" value="tRNA_Ile_lys_synt"/>
    <property type="match status" value="1"/>
</dbReference>
<evidence type="ECO:0000256" key="1">
    <source>
        <dbReference type="ARBA" id="ARBA00022490"/>
    </source>
</evidence>
<dbReference type="Pfam" id="PF01171">
    <property type="entry name" value="ATP_bind_3"/>
    <property type="match status" value="1"/>
</dbReference>
<dbReference type="CDD" id="cd01992">
    <property type="entry name" value="TilS_N"/>
    <property type="match status" value="1"/>
</dbReference>
<feature type="domain" description="tRNA(Ile)-lysidine synthase substrate-binding" evidence="10">
    <location>
        <begin position="346"/>
        <end position="402"/>
    </location>
</feature>
<evidence type="ECO:0000259" key="10">
    <source>
        <dbReference type="Pfam" id="PF09179"/>
    </source>
</evidence>
<dbReference type="EC" id="6.3.4.19" evidence="7"/>
<comment type="subcellular location">
    <subcellularLocation>
        <location evidence="7">Cytoplasm</location>
    </subcellularLocation>
</comment>
<dbReference type="SUPFAM" id="SSF82829">
    <property type="entry name" value="MesJ substrate recognition domain-like"/>
    <property type="match status" value="1"/>
</dbReference>
<feature type="binding site" evidence="7">
    <location>
        <begin position="115"/>
        <end position="120"/>
    </location>
    <ligand>
        <name>ATP</name>
        <dbReference type="ChEBI" id="CHEBI:30616"/>
    </ligand>
</feature>
<evidence type="ECO:0000256" key="7">
    <source>
        <dbReference type="HAMAP-Rule" id="MF_01161"/>
    </source>
</evidence>
<evidence type="ECO:0000256" key="5">
    <source>
        <dbReference type="ARBA" id="ARBA00022840"/>
    </source>
</evidence>
<evidence type="ECO:0000256" key="2">
    <source>
        <dbReference type="ARBA" id="ARBA00022598"/>
    </source>
</evidence>
<comment type="function">
    <text evidence="7">Ligates lysine onto the cytidine present at position 34 of the AUA codon-specific tRNA(Ile) that contains the anticodon CAU, in an ATP-dependent manner. Cytidine is converted to lysidine, thus changing the amino acid specificity of the tRNA from methionine to isoleucine.</text>
</comment>
<dbReference type="GO" id="GO:0006400">
    <property type="term" value="P:tRNA modification"/>
    <property type="evidence" value="ECO:0007669"/>
    <property type="project" value="UniProtKB-UniRule"/>
</dbReference>
<dbReference type="RefSeq" id="WP_254780429.1">
    <property type="nucleotide sequence ID" value="NZ_FNSN01000003.1"/>
</dbReference>
<evidence type="ECO:0000256" key="6">
    <source>
        <dbReference type="ARBA" id="ARBA00048539"/>
    </source>
</evidence>
<evidence type="ECO:0000313" key="11">
    <source>
        <dbReference type="EMBL" id="SEB49821.1"/>
    </source>
</evidence>
<evidence type="ECO:0000256" key="3">
    <source>
        <dbReference type="ARBA" id="ARBA00022694"/>
    </source>
</evidence>
<evidence type="ECO:0000256" key="4">
    <source>
        <dbReference type="ARBA" id="ARBA00022741"/>
    </source>
</evidence>
<dbReference type="GO" id="GO:0005737">
    <property type="term" value="C:cytoplasm"/>
    <property type="evidence" value="ECO:0007669"/>
    <property type="project" value="UniProtKB-SubCell"/>
</dbReference>
<evidence type="ECO:0000256" key="8">
    <source>
        <dbReference type="SAM" id="MobiDB-lite"/>
    </source>
</evidence>
<protein>
    <recommendedName>
        <fullName evidence="7">tRNA(Ile)-lysidine synthase</fullName>
        <ecNumber evidence="7">6.3.4.19</ecNumber>
    </recommendedName>
    <alternativeName>
        <fullName evidence="7">tRNA(Ile)-2-lysyl-cytidine synthase</fullName>
    </alternativeName>
    <alternativeName>
        <fullName evidence="7">tRNA(Ile)-lysidine synthetase</fullName>
    </alternativeName>
</protein>
<feature type="compositionally biased region" description="Low complexity" evidence="8">
    <location>
        <begin position="28"/>
        <end position="56"/>
    </location>
</feature>
<dbReference type="Gene3D" id="3.40.50.620">
    <property type="entry name" value="HUPs"/>
    <property type="match status" value="1"/>
</dbReference>
<dbReference type="InterPro" id="IPR011063">
    <property type="entry name" value="TilS/TtcA_N"/>
</dbReference>
<dbReference type="InterPro" id="IPR015262">
    <property type="entry name" value="tRNA_Ile_lys_synt_subst-bd"/>
</dbReference>
<dbReference type="Gene3D" id="1.20.59.20">
    <property type="match status" value="1"/>
</dbReference>
<feature type="domain" description="tRNA(Ile)-lysidine/2-thiocytidine synthase N-terminal" evidence="9">
    <location>
        <begin position="110"/>
        <end position="289"/>
    </location>
</feature>
<dbReference type="Proteomes" id="UP000182652">
    <property type="component" value="Unassembled WGS sequence"/>
</dbReference>
<dbReference type="InterPro" id="IPR012795">
    <property type="entry name" value="tRNA_Ile_lys_synt_N"/>
</dbReference>